<dbReference type="SUPFAM" id="SSF53448">
    <property type="entry name" value="Nucleotide-diphospho-sugar transferases"/>
    <property type="match status" value="1"/>
</dbReference>
<evidence type="ECO:0000313" key="7">
    <source>
        <dbReference type="Proteomes" id="UP000193719"/>
    </source>
</evidence>
<dbReference type="InterPro" id="IPR029044">
    <property type="entry name" value="Nucleotide-diphossugar_trans"/>
</dbReference>
<dbReference type="GO" id="GO:0016757">
    <property type="term" value="F:glycosyltransferase activity"/>
    <property type="evidence" value="ECO:0007669"/>
    <property type="project" value="UniProtKB-KW"/>
</dbReference>
<dbReference type="STRING" id="1754191.A0A1Y1VK38"/>
<evidence type="ECO:0000256" key="2">
    <source>
        <dbReference type="ARBA" id="ARBA00022676"/>
    </source>
</evidence>
<proteinExistence type="inferred from homology"/>
<evidence type="ECO:0000256" key="4">
    <source>
        <dbReference type="SAM" id="MobiDB-lite"/>
    </source>
</evidence>
<keyword evidence="7" id="KW-1185">Reference proteome</keyword>
<dbReference type="GO" id="GO:0030246">
    <property type="term" value="F:carbohydrate binding"/>
    <property type="evidence" value="ECO:0007669"/>
    <property type="project" value="InterPro"/>
</dbReference>
<feature type="compositionally biased region" description="Low complexity" evidence="4">
    <location>
        <begin position="1"/>
        <end position="21"/>
    </location>
</feature>
<organism evidence="6 7">
    <name type="scientific">Piromyces finnis</name>
    <dbReference type="NCBI Taxonomy" id="1754191"/>
    <lineage>
        <taxon>Eukaryota</taxon>
        <taxon>Fungi</taxon>
        <taxon>Fungi incertae sedis</taxon>
        <taxon>Chytridiomycota</taxon>
        <taxon>Chytridiomycota incertae sedis</taxon>
        <taxon>Neocallimastigomycetes</taxon>
        <taxon>Neocallimastigales</taxon>
        <taxon>Neocallimastigaceae</taxon>
        <taxon>Piromyces</taxon>
    </lineage>
</organism>
<dbReference type="Gene3D" id="3.90.550.10">
    <property type="entry name" value="Spore Coat Polysaccharide Biosynthesis Protein SpsA, Chain A"/>
    <property type="match status" value="1"/>
</dbReference>
<accession>A0A1Y1VK38</accession>
<comment type="caution">
    <text evidence="6">The sequence shown here is derived from an EMBL/GenBank/DDBJ whole genome shotgun (WGS) entry which is preliminary data.</text>
</comment>
<dbReference type="CDD" id="cd22823">
    <property type="entry name" value="Gal_Rha_Lectin"/>
    <property type="match status" value="1"/>
</dbReference>
<dbReference type="Pfam" id="PF02140">
    <property type="entry name" value="SUEL_Lectin"/>
    <property type="match status" value="1"/>
</dbReference>
<dbReference type="PROSITE" id="PS50228">
    <property type="entry name" value="SUEL_LECTIN"/>
    <property type="match status" value="1"/>
</dbReference>
<dbReference type="GO" id="GO:0006487">
    <property type="term" value="P:protein N-linked glycosylation"/>
    <property type="evidence" value="ECO:0007669"/>
    <property type="project" value="TreeGrafter"/>
</dbReference>
<dbReference type="Gene3D" id="2.60.120.740">
    <property type="match status" value="1"/>
</dbReference>
<reference evidence="6 7" key="1">
    <citation type="submission" date="2016-08" db="EMBL/GenBank/DDBJ databases">
        <title>Genomes of anaerobic fungi encode conserved fungal cellulosomes for biomass hydrolysis.</title>
        <authorList>
            <consortium name="DOE Joint Genome Institute"/>
            <person name="Haitjema C.H."/>
            <person name="Gilmore S.P."/>
            <person name="Henske J.K."/>
            <person name="Solomon K.V."/>
            <person name="De Groot R."/>
            <person name="Kuo A."/>
            <person name="Mondo S.J."/>
            <person name="Salamov A.A."/>
            <person name="Labutti K."/>
            <person name="Zhao Z."/>
            <person name="Chiniquy J."/>
            <person name="Barry K."/>
            <person name="Brewer H.M."/>
            <person name="Purvine S.O."/>
            <person name="Wright A.T."/>
            <person name="Boxma B."/>
            <person name="Van Alen T."/>
            <person name="Hackstein J.H."/>
            <person name="Baker S.E."/>
            <person name="Grigoriev I.V."/>
            <person name="O'Malley M.A."/>
        </authorList>
    </citation>
    <scope>NUCLEOTIDE SEQUENCE [LARGE SCALE GENOMIC DNA]</scope>
    <source>
        <strain evidence="7">finn</strain>
    </source>
</reference>
<reference evidence="6 7" key="2">
    <citation type="submission" date="2016-08" db="EMBL/GenBank/DDBJ databases">
        <title>Pervasive Adenine N6-methylation of Active Genes in Fungi.</title>
        <authorList>
            <consortium name="DOE Joint Genome Institute"/>
            <person name="Mondo S.J."/>
            <person name="Dannebaum R.O."/>
            <person name="Kuo R.C."/>
            <person name="Labutti K."/>
            <person name="Haridas S."/>
            <person name="Kuo A."/>
            <person name="Salamov A."/>
            <person name="Ahrendt S.R."/>
            <person name="Lipzen A."/>
            <person name="Sullivan W."/>
            <person name="Andreopoulos W.B."/>
            <person name="Clum A."/>
            <person name="Lindquist E."/>
            <person name="Daum C."/>
            <person name="Ramamoorthy G.K."/>
            <person name="Gryganskyi A."/>
            <person name="Culley D."/>
            <person name="Magnuson J.K."/>
            <person name="James T.Y."/>
            <person name="O'Malley M.A."/>
            <person name="Stajich J.E."/>
            <person name="Spatafora J.W."/>
            <person name="Visel A."/>
            <person name="Grigoriev I.V."/>
        </authorList>
    </citation>
    <scope>NUCLEOTIDE SEQUENCE [LARGE SCALE GENOMIC DNA]</scope>
    <source>
        <strain evidence="7">finn</strain>
    </source>
</reference>
<sequence>MNNKLKNNTDVNNLNENNTEENNLDKNNTDENNTDENSTDKNNTNENNTNENNTNENNTNENNTDENNTDENNTDEDNIDESNIYVNNTLKNDINDFDSLEEVLPLTSKYLCELKENQPYESQKGYVLSCPSQYTISVNYTFYGRYANDIENCETGSDNRYIKEDYRYTEVDCGYDPIRVVKDLCEGKEECTLKPYNDFFENRCGVIYKYLHIKYQCIKNKEFKKPRIALVKYHDQIKSNTEVENSISEAYQYSKIHGYEFQLYSERYDTERAIYYMKLHSILESLIIGLKEKKYDWIFWSDADTIISNPNIKLETFLPPDEMNQIHLVIASDYNGLNSGIFLLRVHPWSLNMIIRSLSYYYYNPYRLLKFHDQSSQNNVLTKSDEKDHYIIVPQYWFNRYYEVIDGNKGGFLIHLAGVHNKANVAKIVRLDIMKNIELYTSKTNEELRDEILQYYNLPREDQNEIYTQF</sequence>
<dbReference type="PANTHER" id="PTHR31306">
    <property type="entry name" value="ALPHA-1,6-MANNOSYLTRANSFERASE MNN11-RELATED"/>
    <property type="match status" value="1"/>
</dbReference>
<dbReference type="AlphaFoldDB" id="A0A1Y1VK38"/>
<dbReference type="InterPro" id="IPR000922">
    <property type="entry name" value="Lectin_gal-bd_dom"/>
</dbReference>
<dbReference type="OrthoDB" id="407658at2759"/>
<feature type="compositionally biased region" description="Acidic residues" evidence="4">
    <location>
        <begin position="63"/>
        <end position="80"/>
    </location>
</feature>
<feature type="compositionally biased region" description="Low complexity" evidence="4">
    <location>
        <begin position="40"/>
        <end position="62"/>
    </location>
</feature>
<evidence type="ECO:0000259" key="5">
    <source>
        <dbReference type="PROSITE" id="PS50228"/>
    </source>
</evidence>
<dbReference type="PANTHER" id="PTHR31306:SF8">
    <property type="entry name" value="GLYCOSYLTRANSFERASE FAMILY 34 PROTEIN"/>
    <property type="match status" value="1"/>
</dbReference>
<evidence type="ECO:0000313" key="6">
    <source>
        <dbReference type="EMBL" id="ORX58452.1"/>
    </source>
</evidence>
<dbReference type="EMBL" id="MCFH01000004">
    <property type="protein sequence ID" value="ORX58452.1"/>
    <property type="molecule type" value="Genomic_DNA"/>
</dbReference>
<dbReference type="Pfam" id="PF05637">
    <property type="entry name" value="Glyco_transf_34"/>
    <property type="match status" value="1"/>
</dbReference>
<keyword evidence="2" id="KW-0328">Glycosyltransferase</keyword>
<dbReference type="InterPro" id="IPR043159">
    <property type="entry name" value="Lectin_gal-bd_sf"/>
</dbReference>
<protein>
    <recommendedName>
        <fullName evidence="5">SUEL-type lectin domain-containing protein</fullName>
    </recommendedName>
</protein>
<comment type="similarity">
    <text evidence="1">Belongs to the glycosyltransferase 34 family.</text>
</comment>
<dbReference type="Proteomes" id="UP000193719">
    <property type="component" value="Unassembled WGS sequence"/>
</dbReference>
<dbReference type="InterPro" id="IPR008630">
    <property type="entry name" value="Glyco_trans_34"/>
</dbReference>
<evidence type="ECO:0000256" key="1">
    <source>
        <dbReference type="ARBA" id="ARBA00005664"/>
    </source>
</evidence>
<feature type="domain" description="SUEL-type lectin" evidence="5">
    <location>
        <begin position="128"/>
        <end position="218"/>
    </location>
</feature>
<name>A0A1Y1VK38_9FUNG</name>
<feature type="region of interest" description="Disordered" evidence="4">
    <location>
        <begin position="1"/>
        <end position="80"/>
    </location>
</feature>
<gene>
    <name evidence="6" type="ORF">BCR36DRAFT_276944</name>
</gene>
<keyword evidence="3" id="KW-0808">Transferase</keyword>
<dbReference type="GO" id="GO:0000139">
    <property type="term" value="C:Golgi membrane"/>
    <property type="evidence" value="ECO:0007669"/>
    <property type="project" value="TreeGrafter"/>
</dbReference>
<evidence type="ECO:0000256" key="3">
    <source>
        <dbReference type="ARBA" id="ARBA00022679"/>
    </source>
</evidence>